<keyword evidence="4 6" id="KW-0472">Membrane</keyword>
<accession>A0A0G4F6X3</accession>
<feature type="compositionally biased region" description="Polar residues" evidence="5">
    <location>
        <begin position="282"/>
        <end position="296"/>
    </location>
</feature>
<feature type="transmembrane region" description="Helical" evidence="6">
    <location>
        <begin position="49"/>
        <end position="67"/>
    </location>
</feature>
<feature type="transmembrane region" description="Helical" evidence="6">
    <location>
        <begin position="372"/>
        <end position="393"/>
    </location>
</feature>
<dbReference type="InterPro" id="IPR005496">
    <property type="entry name" value="Integral_membrane_TerC"/>
</dbReference>
<protein>
    <recommendedName>
        <fullName evidence="9">Tellurium resistance protein TerC</fullName>
    </recommendedName>
</protein>
<dbReference type="PANTHER" id="PTHR30238:SF0">
    <property type="entry name" value="THYLAKOID MEMBRANE PROTEIN TERC, CHLOROPLASTIC"/>
    <property type="match status" value="1"/>
</dbReference>
<dbReference type="GO" id="GO:0016020">
    <property type="term" value="C:membrane"/>
    <property type="evidence" value="ECO:0007669"/>
    <property type="project" value="UniProtKB-SubCell"/>
</dbReference>
<dbReference type="EMBL" id="CDMY01000385">
    <property type="protein sequence ID" value="CEM08194.1"/>
    <property type="molecule type" value="Genomic_DNA"/>
</dbReference>
<organism evidence="7 8">
    <name type="scientific">Vitrella brassicaformis (strain CCMP3155)</name>
    <dbReference type="NCBI Taxonomy" id="1169540"/>
    <lineage>
        <taxon>Eukaryota</taxon>
        <taxon>Sar</taxon>
        <taxon>Alveolata</taxon>
        <taxon>Colpodellida</taxon>
        <taxon>Vitrellaceae</taxon>
        <taxon>Vitrella</taxon>
    </lineage>
</organism>
<feature type="transmembrane region" description="Helical" evidence="6">
    <location>
        <begin position="79"/>
        <end position="97"/>
    </location>
</feature>
<reference evidence="7 8" key="1">
    <citation type="submission" date="2014-11" db="EMBL/GenBank/DDBJ databases">
        <authorList>
            <person name="Zhu J."/>
            <person name="Qi W."/>
            <person name="Song R."/>
        </authorList>
    </citation>
    <scope>NUCLEOTIDE SEQUENCE [LARGE SCALE GENOMIC DNA]</scope>
</reference>
<proteinExistence type="predicted"/>
<feature type="compositionally biased region" description="Gly residues" evidence="5">
    <location>
        <begin position="299"/>
        <end position="310"/>
    </location>
</feature>
<dbReference type="Proteomes" id="UP000041254">
    <property type="component" value="Unassembled WGS sequence"/>
</dbReference>
<feature type="transmembrane region" description="Helical" evidence="6">
    <location>
        <begin position="340"/>
        <end position="360"/>
    </location>
</feature>
<evidence type="ECO:0008006" key="9">
    <source>
        <dbReference type="Google" id="ProtNLM"/>
    </source>
</evidence>
<evidence type="ECO:0000313" key="8">
    <source>
        <dbReference type="Proteomes" id="UP000041254"/>
    </source>
</evidence>
<keyword evidence="2 6" id="KW-0812">Transmembrane</keyword>
<evidence type="ECO:0000256" key="4">
    <source>
        <dbReference type="ARBA" id="ARBA00023136"/>
    </source>
</evidence>
<dbReference type="STRING" id="1169540.A0A0G4F6X3"/>
<evidence type="ECO:0000256" key="3">
    <source>
        <dbReference type="ARBA" id="ARBA00022989"/>
    </source>
</evidence>
<dbReference type="VEuPathDB" id="CryptoDB:Vbra_14593"/>
<dbReference type="PANTHER" id="PTHR30238">
    <property type="entry name" value="MEMBRANE BOUND PREDICTED REDOX MODULATOR"/>
    <property type="match status" value="1"/>
</dbReference>
<dbReference type="OrthoDB" id="412061at2759"/>
<dbReference type="AlphaFoldDB" id="A0A0G4F6X3"/>
<evidence type="ECO:0000313" key="7">
    <source>
        <dbReference type="EMBL" id="CEM08194.1"/>
    </source>
</evidence>
<comment type="subcellular location">
    <subcellularLocation>
        <location evidence="1">Membrane</location>
        <topology evidence="1">Multi-pass membrane protein</topology>
    </subcellularLocation>
</comment>
<evidence type="ECO:0000256" key="5">
    <source>
        <dbReference type="SAM" id="MobiDB-lite"/>
    </source>
</evidence>
<evidence type="ECO:0000256" key="1">
    <source>
        <dbReference type="ARBA" id="ARBA00004141"/>
    </source>
</evidence>
<gene>
    <name evidence="7" type="ORF">Vbra_14593</name>
</gene>
<keyword evidence="3 6" id="KW-1133">Transmembrane helix</keyword>
<evidence type="ECO:0000256" key="2">
    <source>
        <dbReference type="ARBA" id="ARBA00022692"/>
    </source>
</evidence>
<feature type="transmembrane region" description="Helical" evidence="6">
    <location>
        <begin position="109"/>
        <end position="128"/>
    </location>
</feature>
<keyword evidence="8" id="KW-1185">Reference proteome</keyword>
<name>A0A0G4F6X3_VITBC</name>
<dbReference type="PhylomeDB" id="A0A0G4F6X3"/>
<evidence type="ECO:0000256" key="6">
    <source>
        <dbReference type="SAM" id="Phobius"/>
    </source>
</evidence>
<feature type="transmembrane region" description="Helical" evidence="6">
    <location>
        <begin position="432"/>
        <end position="452"/>
    </location>
</feature>
<feature type="transmembrane region" description="Helical" evidence="6">
    <location>
        <begin position="134"/>
        <end position="151"/>
    </location>
</feature>
<feature type="transmembrane region" description="Helical" evidence="6">
    <location>
        <begin position="405"/>
        <end position="426"/>
    </location>
</feature>
<dbReference type="InParanoid" id="A0A0G4F6X3"/>
<feature type="region of interest" description="Disordered" evidence="5">
    <location>
        <begin position="212"/>
        <end position="310"/>
    </location>
</feature>
<sequence>MHLDWSGQVGGWLLLLAAVIVALSFDLWSIRRPQQQGGLSIVQACRLSVFWIVCGLAFGASVCVINGVEAATYWVDGYLLEYMLSLDNLFIFHLVFETYHTPDALRRKALFYGVAGAVLFRLILFALAEYFMHLMFIAHLVFGAFLVYSGVKTALPGNADDPDPSQNACVRFITRYVPVTPSYDDSGAFFVLTSSSATQEEDDSSAIHHRLDDAGALHPPHPNPPSHMLSDTTTTTVTAPATPPQEPPLHEAADNNPAPRRRGSGASDGPQLTEYEPLDATMATTTDGSPSTSASTQPGGQGHRQGGGGVKMVGGVREDGDGGGVGEGLLLSRERRRWKATLLFVVVVCMECVDLVFAVDSVSAKSAQTADLFIAYSSTVFAMFGLRSLFFLLEAVMKYFSLLRYGLAVILVYIGGKLIIQEWIAWPEYVTSIVLTAVLALSIVASAVSDALRRRGTPHQQQQQQQAQQRGQFTRLPDPQAHEIEMQPIRPLAKEGFAAPAAHEVDVEAGVGVARGS</sequence>
<feature type="transmembrane region" description="Helical" evidence="6">
    <location>
        <begin position="12"/>
        <end position="28"/>
    </location>
</feature>
<dbReference type="Pfam" id="PF03741">
    <property type="entry name" value="TerC"/>
    <property type="match status" value="2"/>
</dbReference>